<comment type="caution">
    <text evidence="3">The sequence shown here is derived from an EMBL/GenBank/DDBJ whole genome shotgun (WGS) entry which is preliminary data.</text>
</comment>
<feature type="domain" description="YCII-related" evidence="2">
    <location>
        <begin position="1"/>
        <end position="111"/>
    </location>
</feature>
<accession>A0A934KPL1</accession>
<dbReference type="Gene3D" id="3.30.70.1060">
    <property type="entry name" value="Dimeric alpha+beta barrel"/>
    <property type="match status" value="1"/>
</dbReference>
<protein>
    <recommendedName>
        <fullName evidence="2">YCII-related domain-containing protein</fullName>
    </recommendedName>
</protein>
<organism evidence="3 4">
    <name type="scientific">Candidatus Amunia macphersoniae</name>
    <dbReference type="NCBI Taxonomy" id="3127014"/>
    <lineage>
        <taxon>Bacteria</taxon>
        <taxon>Bacillati</taxon>
        <taxon>Candidatus Dormiibacterota</taxon>
        <taxon>Candidatus Dormibacteria</taxon>
        <taxon>Candidatus Aeolococcales</taxon>
        <taxon>Candidatus Aeolococcaceae</taxon>
        <taxon>Candidatus Amunia</taxon>
    </lineage>
</organism>
<gene>
    <name evidence="3" type="ORF">JF887_12275</name>
</gene>
<name>A0A934KPL1_9BACT</name>
<evidence type="ECO:0000256" key="1">
    <source>
        <dbReference type="ARBA" id="ARBA00007689"/>
    </source>
</evidence>
<dbReference type="SUPFAM" id="SSF54909">
    <property type="entry name" value="Dimeric alpha+beta barrel"/>
    <property type="match status" value="1"/>
</dbReference>
<evidence type="ECO:0000259" key="2">
    <source>
        <dbReference type="Pfam" id="PF03795"/>
    </source>
</evidence>
<dbReference type="InterPro" id="IPR011008">
    <property type="entry name" value="Dimeric_a/b-barrel"/>
</dbReference>
<dbReference type="Proteomes" id="UP000614410">
    <property type="component" value="Unassembled WGS sequence"/>
</dbReference>
<comment type="similarity">
    <text evidence="1">Belongs to the YciI family.</text>
</comment>
<dbReference type="Pfam" id="PF03795">
    <property type="entry name" value="YCII"/>
    <property type="match status" value="1"/>
</dbReference>
<dbReference type="PANTHER" id="PTHR35174">
    <property type="entry name" value="BLL7171 PROTEIN-RELATED"/>
    <property type="match status" value="1"/>
</dbReference>
<proteinExistence type="inferred from homology"/>
<evidence type="ECO:0000313" key="4">
    <source>
        <dbReference type="Proteomes" id="UP000614410"/>
    </source>
</evidence>
<evidence type="ECO:0000313" key="3">
    <source>
        <dbReference type="EMBL" id="MBJ7610189.1"/>
    </source>
</evidence>
<sequence>MQYMVLLSRSEWEDKAPEDERNRIFGEIQQWWGRLAAEGKIVAGHQLQHPDTATTVVLRGGQSTIVDGPFMEAKEVVGGYGILDVADLDEAIAIVRTFPSPSGFAEIRPVVVR</sequence>
<dbReference type="EMBL" id="JAEKNN010000058">
    <property type="protein sequence ID" value="MBJ7610189.1"/>
    <property type="molecule type" value="Genomic_DNA"/>
</dbReference>
<dbReference type="AlphaFoldDB" id="A0A934KPL1"/>
<dbReference type="PANTHER" id="PTHR35174:SF3">
    <property type="entry name" value="BLL7171 PROTEIN"/>
    <property type="match status" value="1"/>
</dbReference>
<reference evidence="3 4" key="1">
    <citation type="submission" date="2020-10" db="EMBL/GenBank/DDBJ databases">
        <title>Ca. Dormibacterota MAGs.</title>
        <authorList>
            <person name="Montgomery K."/>
        </authorList>
    </citation>
    <scope>NUCLEOTIDE SEQUENCE [LARGE SCALE GENOMIC DNA]</scope>
    <source>
        <strain evidence="3">Mitchell_Peninsula_5</strain>
    </source>
</reference>
<dbReference type="InterPro" id="IPR005545">
    <property type="entry name" value="YCII"/>
</dbReference>